<feature type="region of interest" description="Disordered" evidence="1">
    <location>
        <begin position="1"/>
        <end position="44"/>
    </location>
</feature>
<sequence length="44" mass="4923">MPTHKSPNADEELAEATGEPREKFSAEGYEIPDFDDLESVPEDE</sequence>
<reference evidence="2 3" key="1">
    <citation type="journal article" date="2019" name="Int. J. Syst. Evol. Microbiol.">
        <title>The Global Catalogue of Microorganisms (GCM) 10K type strain sequencing project: providing services to taxonomists for standard genome sequencing and annotation.</title>
        <authorList>
            <consortium name="The Broad Institute Genomics Platform"/>
            <consortium name="The Broad Institute Genome Sequencing Center for Infectious Disease"/>
            <person name="Wu L."/>
            <person name="Ma J."/>
        </authorList>
    </citation>
    <scope>NUCLEOTIDE SEQUENCE [LARGE SCALE GENOMIC DNA]</scope>
    <source>
        <strain evidence="2 3">CGMCC 1.12689</strain>
    </source>
</reference>
<feature type="compositionally biased region" description="Acidic residues" evidence="1">
    <location>
        <begin position="30"/>
        <end position="44"/>
    </location>
</feature>
<dbReference type="EMBL" id="JBHUDB010000001">
    <property type="protein sequence ID" value="MFD1569757.1"/>
    <property type="molecule type" value="Genomic_DNA"/>
</dbReference>
<accession>A0ABD6BX74</accession>
<evidence type="ECO:0000313" key="2">
    <source>
        <dbReference type="EMBL" id="MFD1569757.1"/>
    </source>
</evidence>
<dbReference type="RefSeq" id="WP_256418175.1">
    <property type="nucleotide sequence ID" value="NZ_JANHDL010000005.1"/>
</dbReference>
<gene>
    <name evidence="2" type="ORF">ACFR9T_04005</name>
</gene>
<proteinExistence type="predicted"/>
<dbReference type="AlphaFoldDB" id="A0ABD6BX74"/>
<evidence type="ECO:0000313" key="3">
    <source>
        <dbReference type="Proteomes" id="UP001597185"/>
    </source>
</evidence>
<comment type="caution">
    <text evidence="2">The sequence shown here is derived from an EMBL/GenBank/DDBJ whole genome shotgun (WGS) entry which is preliminary data.</text>
</comment>
<dbReference type="Proteomes" id="UP001597185">
    <property type="component" value="Unassembled WGS sequence"/>
</dbReference>
<evidence type="ECO:0008006" key="4">
    <source>
        <dbReference type="Google" id="ProtNLM"/>
    </source>
</evidence>
<evidence type="ECO:0000256" key="1">
    <source>
        <dbReference type="SAM" id="MobiDB-lite"/>
    </source>
</evidence>
<keyword evidence="3" id="KW-1185">Reference proteome</keyword>
<name>A0ABD6BX74_9EURY</name>
<organism evidence="2 3">
    <name type="scientific">Halorubrum laminariae</name>
    <dbReference type="NCBI Taxonomy" id="1433523"/>
    <lineage>
        <taxon>Archaea</taxon>
        <taxon>Methanobacteriati</taxon>
        <taxon>Methanobacteriota</taxon>
        <taxon>Stenosarchaea group</taxon>
        <taxon>Halobacteria</taxon>
        <taxon>Halobacteriales</taxon>
        <taxon>Haloferacaceae</taxon>
        <taxon>Halorubrum</taxon>
    </lineage>
</organism>
<protein>
    <recommendedName>
        <fullName evidence="4">CopG family transcriptional regulator</fullName>
    </recommendedName>
</protein>